<sequence length="85" mass="9942">MNKQQIVGLKELRENTEKYVEQIRKGKSFTVFRRSKPIFKITPVDEWGDEGSWETVIDFRELNGEGVLAEDILSSLKRLRTNKTN</sequence>
<gene>
    <name evidence="2" type="ORF">COW81_03145</name>
</gene>
<dbReference type="Proteomes" id="UP000231143">
    <property type="component" value="Unassembled WGS sequence"/>
</dbReference>
<evidence type="ECO:0000313" key="2">
    <source>
        <dbReference type="EMBL" id="PIP86898.1"/>
    </source>
</evidence>
<dbReference type="AlphaFoldDB" id="A0A2H0DYE7"/>
<name>A0A2H0DYE7_9BACT</name>
<dbReference type="EMBL" id="PCTT01000042">
    <property type="protein sequence ID" value="PIP86898.1"/>
    <property type="molecule type" value="Genomic_DNA"/>
</dbReference>
<proteinExistence type="inferred from homology"/>
<accession>A0A2H0DYE7</accession>
<comment type="caution">
    <text evidence="2">The sequence shown here is derived from an EMBL/GenBank/DDBJ whole genome shotgun (WGS) entry which is preliminary data.</text>
</comment>
<evidence type="ECO:0008006" key="4">
    <source>
        <dbReference type="Google" id="ProtNLM"/>
    </source>
</evidence>
<protein>
    <recommendedName>
        <fullName evidence="4">Antitoxin</fullName>
    </recommendedName>
</protein>
<organism evidence="2 3">
    <name type="scientific">Candidatus Campbellbacteria bacterium CG22_combo_CG10-13_8_21_14_all_36_13</name>
    <dbReference type="NCBI Taxonomy" id="1974529"/>
    <lineage>
        <taxon>Bacteria</taxon>
        <taxon>Candidatus Campbelliibacteriota</taxon>
    </lineage>
</organism>
<reference evidence="2 3" key="1">
    <citation type="submission" date="2017-09" db="EMBL/GenBank/DDBJ databases">
        <title>Depth-based differentiation of microbial function through sediment-hosted aquifers and enrichment of novel symbionts in the deep terrestrial subsurface.</title>
        <authorList>
            <person name="Probst A.J."/>
            <person name="Ladd B."/>
            <person name="Jarett J.K."/>
            <person name="Geller-Mcgrath D.E."/>
            <person name="Sieber C.M."/>
            <person name="Emerson J.B."/>
            <person name="Anantharaman K."/>
            <person name="Thomas B.C."/>
            <person name="Malmstrom R."/>
            <person name="Stieglmeier M."/>
            <person name="Klingl A."/>
            <person name="Woyke T."/>
            <person name="Ryan C.M."/>
            <person name="Banfield J.F."/>
        </authorList>
    </citation>
    <scope>NUCLEOTIDE SEQUENCE [LARGE SCALE GENOMIC DNA]</scope>
    <source>
        <strain evidence="2">CG22_combo_CG10-13_8_21_14_all_36_13</strain>
    </source>
</reference>
<comment type="similarity">
    <text evidence="1">Belongs to the phD/YefM antitoxin family.</text>
</comment>
<evidence type="ECO:0000256" key="1">
    <source>
        <dbReference type="ARBA" id="ARBA00009981"/>
    </source>
</evidence>
<evidence type="ECO:0000313" key="3">
    <source>
        <dbReference type="Proteomes" id="UP000231143"/>
    </source>
</evidence>
<dbReference type="NCBIfam" id="TIGR01552">
    <property type="entry name" value="phd_fam"/>
    <property type="match status" value="1"/>
</dbReference>
<dbReference type="SUPFAM" id="SSF143120">
    <property type="entry name" value="YefM-like"/>
    <property type="match status" value="1"/>
</dbReference>
<dbReference type="InterPro" id="IPR036165">
    <property type="entry name" value="YefM-like_sf"/>
</dbReference>